<dbReference type="RefSeq" id="XP_037215987.1">
    <property type="nucleotide sequence ID" value="XM_037366593.1"/>
</dbReference>
<proteinExistence type="predicted"/>
<sequence>MVGKGLANTGINCKLCVTVQKFPVTADNPRPSRGNFALLGLGAINAAQFQLSGPTRRQSLPSRYFTRISLCVSCLAAIMPALAVRRRLRSQVVLTTEPTARERCLSAGHDVLIRILMFLFSVNKGWRGVAYMKRVSRLVSRGWQLTVDHNPTLWSHIHLAVCMGPRYVARVFENARDTQKTVVFTLATNLHANDVPYRHPFFTLALATAIRTHAKTIRRISVTIDNSIDWNALVDRIGPIAFPSLISLSVRASRSRGRIDSPGILSFADPEYTPALREVSFRAITHLYALTSLSSQLTSLALTGSAELAIGRSMGNPRSVGQIILHALEECPQLTCLRLSDVDSARDHDLHHVKLLNLRSLNYSCTWTDVRCSHRCGGVISHLETPLLESLAVFIAHGDGAEHFIGVNGDKLRVAQELQLGGHWMHFGAVLSLRLMTRVQVLDFTGVHVGYGACDWESFGRFALRCTTLPLIQVIRLPCHDILTHAIEFHYLRTQLIASGGRKRRIEVKAMDGSAYSDLPCTFFCSQTVHTSMCTHCLDFHTNPHPPLDYTLMYCKITHI</sequence>
<dbReference type="Proteomes" id="UP000636479">
    <property type="component" value="Unassembled WGS sequence"/>
</dbReference>
<dbReference type="AlphaFoldDB" id="A0A8H6W082"/>
<evidence type="ECO:0000313" key="1">
    <source>
        <dbReference type="EMBL" id="KAF7294624.1"/>
    </source>
</evidence>
<dbReference type="GeneID" id="59349109"/>
<evidence type="ECO:0000313" key="2">
    <source>
        <dbReference type="Proteomes" id="UP000636479"/>
    </source>
</evidence>
<dbReference type="OrthoDB" id="3129854at2759"/>
<keyword evidence="2" id="KW-1185">Reference proteome</keyword>
<organism evidence="1 2">
    <name type="scientific">Mycena indigotica</name>
    <dbReference type="NCBI Taxonomy" id="2126181"/>
    <lineage>
        <taxon>Eukaryota</taxon>
        <taxon>Fungi</taxon>
        <taxon>Dikarya</taxon>
        <taxon>Basidiomycota</taxon>
        <taxon>Agaricomycotina</taxon>
        <taxon>Agaricomycetes</taxon>
        <taxon>Agaricomycetidae</taxon>
        <taxon>Agaricales</taxon>
        <taxon>Marasmiineae</taxon>
        <taxon>Mycenaceae</taxon>
        <taxon>Mycena</taxon>
    </lineage>
</organism>
<reference evidence="1" key="1">
    <citation type="submission" date="2020-05" db="EMBL/GenBank/DDBJ databases">
        <title>Mycena genomes resolve the evolution of fungal bioluminescence.</title>
        <authorList>
            <person name="Tsai I.J."/>
        </authorList>
    </citation>
    <scope>NUCLEOTIDE SEQUENCE</scope>
    <source>
        <strain evidence="1">171206Taipei</strain>
    </source>
</reference>
<protein>
    <submittedName>
        <fullName evidence="1">Uncharacterized protein</fullName>
    </submittedName>
</protein>
<gene>
    <name evidence="1" type="ORF">MIND_00999000</name>
</gene>
<comment type="caution">
    <text evidence="1">The sequence shown here is derived from an EMBL/GenBank/DDBJ whole genome shotgun (WGS) entry which is preliminary data.</text>
</comment>
<accession>A0A8H6W082</accession>
<dbReference type="EMBL" id="JACAZF010000009">
    <property type="protein sequence ID" value="KAF7294624.1"/>
    <property type="molecule type" value="Genomic_DNA"/>
</dbReference>
<name>A0A8H6W082_9AGAR</name>